<name>A0A0M4EVZ9_DROBS</name>
<dbReference type="Proteomes" id="UP000494163">
    <property type="component" value="Chromosome 2R"/>
</dbReference>
<feature type="region of interest" description="Disordered" evidence="1">
    <location>
        <begin position="628"/>
        <end position="651"/>
    </location>
</feature>
<gene>
    <name evidence="2" type="ORF">Dbus_chr2Rg1474</name>
</gene>
<organism evidence="2 3">
    <name type="scientific">Drosophila busckii</name>
    <name type="common">Fruit fly</name>
    <dbReference type="NCBI Taxonomy" id="30019"/>
    <lineage>
        <taxon>Eukaryota</taxon>
        <taxon>Metazoa</taxon>
        <taxon>Ecdysozoa</taxon>
        <taxon>Arthropoda</taxon>
        <taxon>Hexapoda</taxon>
        <taxon>Insecta</taxon>
        <taxon>Pterygota</taxon>
        <taxon>Neoptera</taxon>
        <taxon>Endopterygota</taxon>
        <taxon>Diptera</taxon>
        <taxon>Brachycera</taxon>
        <taxon>Muscomorpha</taxon>
        <taxon>Ephydroidea</taxon>
        <taxon>Drosophilidae</taxon>
        <taxon>Drosophila</taxon>
    </lineage>
</organism>
<dbReference type="STRING" id="30019.A0A0M4EVZ9"/>
<dbReference type="AlphaFoldDB" id="A0A0M4EVZ9"/>
<dbReference type="PANTHER" id="PTHR39944">
    <property type="match status" value="1"/>
</dbReference>
<dbReference type="OrthoDB" id="331765at2759"/>
<feature type="region of interest" description="Disordered" evidence="1">
    <location>
        <begin position="153"/>
        <end position="176"/>
    </location>
</feature>
<dbReference type="PANTHER" id="PTHR39944:SF1">
    <property type="entry name" value="CALDESMON-RELATED PROTEIN-RELATED"/>
    <property type="match status" value="1"/>
</dbReference>
<protein>
    <submittedName>
        <fullName evidence="2">Crtp</fullName>
    </submittedName>
</protein>
<proteinExistence type="predicted"/>
<dbReference type="OMA" id="QHERREM"/>
<evidence type="ECO:0000313" key="2">
    <source>
        <dbReference type="EMBL" id="ALC41895.1"/>
    </source>
</evidence>
<evidence type="ECO:0000256" key="1">
    <source>
        <dbReference type="SAM" id="MobiDB-lite"/>
    </source>
</evidence>
<sequence>MAKPAHVGYLQHRVGCKPLVISKKRFQDVVDHSRQQLKLDQREEVEEEQRYLQYLKDGHEALYKCFVVKATRSIDEERQLRFEQELKEAAIRNRQVALEDEQMRKERIMRANKLLNNMKPGPRALHCALYVSDTAYQAKYNEQVNRRIAEETQAQERRDEQLCPESLIPPGLQSEQQIKDKAAAQSALLKEEWRKSLEEREQRRLEQREQDTVEIQIERAQYKCLQEQEQLKAKLLKQKKREFCRRAYQEALKEKAEIAAYNRNCEAIEDRLHCVSATAQRRLSKRYNQQVKDMRAELIRKRDAHIDSIAVKHAAAEREAAASEQQLEDKYAFEVEVDEARRKCELQELAKQRRAYELEDKQQALLKAQHAAQLQRFAIAERFKNAEINKRFNSIQRRKLAQEKDELKSVLLGQREEFLQQRRDELMRMGACQEDPNLAEDVYFFDEVVKQMRKCRKTGRPLFPLAKAAELYKRQNDLDMVPEGRGVKRSRLRDYCWPGFHDKADLAYRKYEHKEQCRQEQEKERHELFNNCIKITKMAAEELPYKECIAQGAIKCMQHRGIPAMEDISEFDCASVCYDEAPPIKLCPANMQVTQAAKPLQQQQPAKTFVVQHPEVVTAMQQAKQHIEQLPKPAAQSSKHSDLATNRAKGG</sequence>
<evidence type="ECO:0000313" key="3">
    <source>
        <dbReference type="Proteomes" id="UP000494163"/>
    </source>
</evidence>
<reference evidence="2 3" key="1">
    <citation type="submission" date="2015-08" db="EMBL/GenBank/DDBJ databases">
        <title>Ancestral chromatin configuration constrains chromatin evolution on differentiating sex chromosomes in Drosophila.</title>
        <authorList>
            <person name="Zhou Q."/>
            <person name="Bachtrog D."/>
        </authorList>
    </citation>
    <scope>NUCLEOTIDE SEQUENCE [LARGE SCALE GENOMIC DNA]</scope>
    <source>
        <tissue evidence="2">Whole larvae</tissue>
    </source>
</reference>
<keyword evidence="3" id="KW-1185">Reference proteome</keyword>
<dbReference type="EMBL" id="CP012524">
    <property type="protein sequence ID" value="ALC41895.1"/>
    <property type="molecule type" value="Genomic_DNA"/>
</dbReference>
<feature type="non-terminal residue" evidence="2">
    <location>
        <position position="651"/>
    </location>
</feature>
<accession>A0A0M4EVZ9</accession>